<evidence type="ECO:0000313" key="2">
    <source>
        <dbReference type="EMBL" id="EOA89490.1"/>
    </source>
</evidence>
<feature type="compositionally biased region" description="Basic residues" evidence="1">
    <location>
        <begin position="124"/>
        <end position="133"/>
    </location>
</feature>
<evidence type="ECO:0000256" key="1">
    <source>
        <dbReference type="SAM" id="MobiDB-lite"/>
    </source>
</evidence>
<feature type="region of interest" description="Disordered" evidence="1">
    <location>
        <begin position="83"/>
        <end position="172"/>
    </location>
</feature>
<organism evidence="2 3">
    <name type="scientific">Exserohilum turcicum (strain 28A)</name>
    <name type="common">Northern leaf blight fungus</name>
    <name type="synonym">Setosphaeria turcica</name>
    <dbReference type="NCBI Taxonomy" id="671987"/>
    <lineage>
        <taxon>Eukaryota</taxon>
        <taxon>Fungi</taxon>
        <taxon>Dikarya</taxon>
        <taxon>Ascomycota</taxon>
        <taxon>Pezizomycotina</taxon>
        <taxon>Dothideomycetes</taxon>
        <taxon>Pleosporomycetidae</taxon>
        <taxon>Pleosporales</taxon>
        <taxon>Pleosporineae</taxon>
        <taxon>Pleosporaceae</taxon>
        <taxon>Exserohilum</taxon>
    </lineage>
</organism>
<keyword evidence="3" id="KW-1185">Reference proteome</keyword>
<proteinExistence type="predicted"/>
<evidence type="ECO:0000313" key="3">
    <source>
        <dbReference type="Proteomes" id="UP000016935"/>
    </source>
</evidence>
<dbReference type="AlphaFoldDB" id="R0IXH9"/>
<gene>
    <name evidence="2" type="ORF">SETTUDRAFT_26716</name>
</gene>
<sequence>MPPKKKVAASDGTEAEGGTFRWTLENERKLLVLIQGRYLTSEDYERLVTVFPGTNYNGVKIKVSRFRVEQRKLYDEYGWVLPEGGAKLRKTETPAKDNNSSSSTATPNKNKRSADDADTETPTKKPRARKSKQKKEEETSASAAETETETENGLDGGGGGGGIKEEEVETQV</sequence>
<accession>R0IXH9</accession>
<name>R0IXH9_EXST2</name>
<dbReference type="Proteomes" id="UP000016935">
    <property type="component" value="Unassembled WGS sequence"/>
</dbReference>
<dbReference type="RefSeq" id="XP_008022897.1">
    <property type="nucleotide sequence ID" value="XM_008024706.1"/>
</dbReference>
<protein>
    <submittedName>
        <fullName evidence="2">Uncharacterized protein</fullName>
    </submittedName>
</protein>
<reference evidence="2 3" key="1">
    <citation type="journal article" date="2012" name="PLoS Pathog.">
        <title>Diverse lifestyles and strategies of plant pathogenesis encoded in the genomes of eighteen Dothideomycetes fungi.</title>
        <authorList>
            <person name="Ohm R.A."/>
            <person name="Feau N."/>
            <person name="Henrissat B."/>
            <person name="Schoch C.L."/>
            <person name="Horwitz B.A."/>
            <person name="Barry K.W."/>
            <person name="Condon B.J."/>
            <person name="Copeland A.C."/>
            <person name="Dhillon B."/>
            <person name="Glaser F."/>
            <person name="Hesse C.N."/>
            <person name="Kosti I."/>
            <person name="LaButti K."/>
            <person name="Lindquist E.A."/>
            <person name="Lucas S."/>
            <person name="Salamov A.A."/>
            <person name="Bradshaw R.E."/>
            <person name="Ciuffetti L."/>
            <person name="Hamelin R.C."/>
            <person name="Kema G.H.J."/>
            <person name="Lawrence C."/>
            <person name="Scott J.A."/>
            <person name="Spatafora J.W."/>
            <person name="Turgeon B.G."/>
            <person name="de Wit P.J.G.M."/>
            <person name="Zhong S."/>
            <person name="Goodwin S.B."/>
            <person name="Grigoriev I.V."/>
        </authorList>
    </citation>
    <scope>NUCLEOTIDE SEQUENCE [LARGE SCALE GENOMIC DNA]</scope>
    <source>
        <strain evidence="3">28A</strain>
    </source>
</reference>
<feature type="compositionally biased region" description="Polar residues" evidence="1">
    <location>
        <begin position="96"/>
        <end position="108"/>
    </location>
</feature>
<dbReference type="GeneID" id="19403049"/>
<reference evidence="2 3" key="2">
    <citation type="journal article" date="2013" name="PLoS Genet.">
        <title>Comparative genome structure, secondary metabolite, and effector coding capacity across Cochliobolus pathogens.</title>
        <authorList>
            <person name="Condon B.J."/>
            <person name="Leng Y."/>
            <person name="Wu D."/>
            <person name="Bushley K.E."/>
            <person name="Ohm R.A."/>
            <person name="Otillar R."/>
            <person name="Martin J."/>
            <person name="Schackwitz W."/>
            <person name="Grimwood J."/>
            <person name="MohdZainudin N."/>
            <person name="Xue C."/>
            <person name="Wang R."/>
            <person name="Manning V.A."/>
            <person name="Dhillon B."/>
            <person name="Tu Z.J."/>
            <person name="Steffenson B.J."/>
            <person name="Salamov A."/>
            <person name="Sun H."/>
            <person name="Lowry S."/>
            <person name="LaButti K."/>
            <person name="Han J."/>
            <person name="Copeland A."/>
            <person name="Lindquist E."/>
            <person name="Barry K."/>
            <person name="Schmutz J."/>
            <person name="Baker S.E."/>
            <person name="Ciuffetti L.M."/>
            <person name="Grigoriev I.V."/>
            <person name="Zhong S."/>
            <person name="Turgeon B.G."/>
        </authorList>
    </citation>
    <scope>NUCLEOTIDE SEQUENCE [LARGE SCALE GENOMIC DNA]</scope>
    <source>
        <strain evidence="3">28A</strain>
    </source>
</reference>
<dbReference type="eggNOG" id="ENOG502R8A4">
    <property type="taxonomic scope" value="Eukaryota"/>
</dbReference>
<dbReference type="EMBL" id="KB908515">
    <property type="protein sequence ID" value="EOA89490.1"/>
    <property type="molecule type" value="Genomic_DNA"/>
</dbReference>
<dbReference type="OrthoDB" id="3889136at2759"/>
<dbReference type="HOGENOM" id="CLU_117754_0_0_1"/>